<dbReference type="AlphaFoldDB" id="A0A1J1IBR0"/>
<evidence type="ECO:0000313" key="1">
    <source>
        <dbReference type="EMBL" id="CRK96996.1"/>
    </source>
</evidence>
<proteinExistence type="predicted"/>
<keyword evidence="2" id="KW-1185">Reference proteome</keyword>
<reference evidence="1 2" key="1">
    <citation type="submission" date="2015-04" db="EMBL/GenBank/DDBJ databases">
        <authorList>
            <person name="Syromyatnikov M.Y."/>
            <person name="Popov V.N."/>
        </authorList>
    </citation>
    <scope>NUCLEOTIDE SEQUENCE [LARGE SCALE GENOMIC DNA]</scope>
</reference>
<organism evidence="1 2">
    <name type="scientific">Clunio marinus</name>
    <dbReference type="NCBI Taxonomy" id="568069"/>
    <lineage>
        <taxon>Eukaryota</taxon>
        <taxon>Metazoa</taxon>
        <taxon>Ecdysozoa</taxon>
        <taxon>Arthropoda</taxon>
        <taxon>Hexapoda</taxon>
        <taxon>Insecta</taxon>
        <taxon>Pterygota</taxon>
        <taxon>Neoptera</taxon>
        <taxon>Endopterygota</taxon>
        <taxon>Diptera</taxon>
        <taxon>Nematocera</taxon>
        <taxon>Chironomoidea</taxon>
        <taxon>Chironomidae</taxon>
        <taxon>Clunio</taxon>
    </lineage>
</organism>
<dbReference type="Proteomes" id="UP000183832">
    <property type="component" value="Unassembled WGS sequence"/>
</dbReference>
<gene>
    <name evidence="1" type="ORF">CLUMA_CG010420</name>
</gene>
<accession>A0A1J1IBR0</accession>
<name>A0A1J1IBR0_9DIPT</name>
<sequence>MRKNEQNSQPFETKRKELKRKRTYEAKSYMFHLISSIIICRLGDSIVLEYSTLWAFCGKPDI</sequence>
<evidence type="ECO:0000313" key="2">
    <source>
        <dbReference type="Proteomes" id="UP000183832"/>
    </source>
</evidence>
<dbReference type="EMBL" id="CVRI01000045">
    <property type="protein sequence ID" value="CRK96996.1"/>
    <property type="molecule type" value="Genomic_DNA"/>
</dbReference>
<protein>
    <submittedName>
        <fullName evidence="1">CLUMA_CG010420, isoform A</fullName>
    </submittedName>
</protein>